<feature type="compositionally biased region" description="Polar residues" evidence="10">
    <location>
        <begin position="138"/>
        <end position="152"/>
    </location>
</feature>
<evidence type="ECO:0000256" key="11">
    <source>
        <dbReference type="SAM" id="SignalP"/>
    </source>
</evidence>
<evidence type="ECO:0000256" key="1">
    <source>
        <dbReference type="ARBA" id="ARBA00004609"/>
    </source>
</evidence>
<dbReference type="FunFam" id="2.60.40.420:FF:000010">
    <property type="entry name" value="Early nodulin-like protein 1"/>
    <property type="match status" value="1"/>
</dbReference>
<comment type="similarity">
    <text evidence="9">Belongs to the early nodulin-like (ENODL) family.</text>
</comment>
<evidence type="ECO:0000256" key="8">
    <source>
        <dbReference type="ARBA" id="ARBA00023288"/>
    </source>
</evidence>
<evidence type="ECO:0000256" key="5">
    <source>
        <dbReference type="ARBA" id="ARBA00023136"/>
    </source>
</evidence>
<dbReference type="GO" id="GO:0005886">
    <property type="term" value="C:plasma membrane"/>
    <property type="evidence" value="ECO:0007669"/>
    <property type="project" value="UniProtKB-SubCell"/>
</dbReference>
<keyword evidence="7" id="KW-0325">Glycoprotein</keyword>
<feature type="chain" id="PRO_5021400213" evidence="11">
    <location>
        <begin position="34"/>
        <end position="235"/>
    </location>
</feature>
<feature type="region of interest" description="Disordered" evidence="10">
    <location>
        <begin position="215"/>
        <end position="235"/>
    </location>
</feature>
<dbReference type="CDD" id="cd11019">
    <property type="entry name" value="OsENODL1_like"/>
    <property type="match status" value="1"/>
</dbReference>
<dbReference type="Gene3D" id="2.60.40.420">
    <property type="entry name" value="Cupredoxins - blue copper proteins"/>
    <property type="match status" value="1"/>
</dbReference>
<keyword evidence="5" id="KW-0472">Membrane</keyword>
<evidence type="ECO:0000256" key="10">
    <source>
        <dbReference type="SAM" id="MobiDB-lite"/>
    </source>
</evidence>
<dbReference type="GO" id="GO:0009055">
    <property type="term" value="F:electron transfer activity"/>
    <property type="evidence" value="ECO:0007669"/>
    <property type="project" value="InterPro"/>
</dbReference>
<dbReference type="AlphaFoldDB" id="A0A4Y1RD57"/>
<dbReference type="PANTHER" id="PTHR33021">
    <property type="entry name" value="BLUE COPPER PROTEIN"/>
    <property type="match status" value="1"/>
</dbReference>
<gene>
    <name evidence="13" type="ORF">Prudu_012347</name>
</gene>
<evidence type="ECO:0000256" key="9">
    <source>
        <dbReference type="ARBA" id="ARBA00035011"/>
    </source>
</evidence>
<protein>
    <submittedName>
        <fullName evidence="13">Early nodulin-like protein 9</fullName>
    </submittedName>
</protein>
<feature type="domain" description="Phytocyanin" evidence="12">
    <location>
        <begin position="34"/>
        <end position="133"/>
    </location>
</feature>
<dbReference type="SUPFAM" id="SSF49503">
    <property type="entry name" value="Cupredoxins"/>
    <property type="match status" value="1"/>
</dbReference>
<reference evidence="13" key="1">
    <citation type="journal article" date="2019" name="Science">
        <title>Mutation of a bHLH transcription factor allowed almond domestication.</title>
        <authorList>
            <person name="Sanchez-Perez R."/>
            <person name="Pavan S."/>
            <person name="Mazzeo R."/>
            <person name="Moldovan C."/>
            <person name="Aiese Cigliano R."/>
            <person name="Del Cueto J."/>
            <person name="Ricciardi F."/>
            <person name="Lotti C."/>
            <person name="Ricciardi L."/>
            <person name="Dicenta F."/>
            <person name="Lopez-Marques R.L."/>
            <person name="Lindberg Moller B."/>
        </authorList>
    </citation>
    <scope>NUCLEOTIDE SEQUENCE</scope>
</reference>
<dbReference type="PROSITE" id="PS51485">
    <property type="entry name" value="PHYTOCYANIN"/>
    <property type="match status" value="1"/>
</dbReference>
<proteinExistence type="inferred from homology"/>
<keyword evidence="2" id="KW-1003">Cell membrane</keyword>
<feature type="compositionally biased region" description="Pro residues" evidence="10">
    <location>
        <begin position="175"/>
        <end position="186"/>
    </location>
</feature>
<feature type="region of interest" description="Disordered" evidence="10">
    <location>
        <begin position="138"/>
        <end position="186"/>
    </location>
</feature>
<evidence type="ECO:0000256" key="4">
    <source>
        <dbReference type="ARBA" id="ARBA00022729"/>
    </source>
</evidence>
<dbReference type="InterPro" id="IPR008972">
    <property type="entry name" value="Cupredoxin"/>
</dbReference>
<dbReference type="InterPro" id="IPR039391">
    <property type="entry name" value="Phytocyanin-like"/>
</dbReference>
<dbReference type="InterPro" id="IPR003245">
    <property type="entry name" value="Phytocyanin_dom"/>
</dbReference>
<keyword evidence="6" id="KW-1015">Disulfide bond</keyword>
<dbReference type="EMBL" id="AP019300">
    <property type="protein sequence ID" value="BBH01936.1"/>
    <property type="molecule type" value="Genomic_DNA"/>
</dbReference>
<keyword evidence="8" id="KW-0449">Lipoprotein</keyword>
<sequence>MASPILRFNHKSNVVFSVVVLLCVTLLIQKSGAAEFAISWSVPNASAPHFDQWAENNRFQVGDSIVFNYSPGQDSVLRVNQDDYTNCNTDAPSAKYTDGHTAIKFDQSGPFYFISGNKDNCLKNEKVVVIVLADRTNRNATAPSPSNSTDITPSPAPAGEASPPSPDTGVVENPTPAPESPPPPSGASPVFMSSVYIFGLVFDIRLLQLENKEGAHNRGSNTVPNLKLELDRMDN</sequence>
<comment type="subcellular location">
    <subcellularLocation>
        <location evidence="1">Cell membrane</location>
        <topology evidence="1">Lipid-anchor</topology>
        <topology evidence="1">GPI-anchor</topology>
    </subcellularLocation>
</comment>
<dbReference type="PANTHER" id="PTHR33021:SF253">
    <property type="entry name" value="EARLY NODULIN-LIKE PROTEIN 9"/>
    <property type="match status" value="1"/>
</dbReference>
<evidence type="ECO:0000256" key="6">
    <source>
        <dbReference type="ARBA" id="ARBA00023157"/>
    </source>
</evidence>
<keyword evidence="4 11" id="KW-0732">Signal</keyword>
<evidence type="ECO:0000313" key="13">
    <source>
        <dbReference type="EMBL" id="BBH01936.1"/>
    </source>
</evidence>
<feature type="signal peptide" evidence="11">
    <location>
        <begin position="1"/>
        <end position="33"/>
    </location>
</feature>
<organism evidence="13">
    <name type="scientific">Prunus dulcis</name>
    <name type="common">Almond</name>
    <name type="synonym">Amygdalus dulcis</name>
    <dbReference type="NCBI Taxonomy" id="3755"/>
    <lineage>
        <taxon>Eukaryota</taxon>
        <taxon>Viridiplantae</taxon>
        <taxon>Streptophyta</taxon>
        <taxon>Embryophyta</taxon>
        <taxon>Tracheophyta</taxon>
        <taxon>Spermatophyta</taxon>
        <taxon>Magnoliopsida</taxon>
        <taxon>eudicotyledons</taxon>
        <taxon>Gunneridae</taxon>
        <taxon>Pentapetalae</taxon>
        <taxon>rosids</taxon>
        <taxon>fabids</taxon>
        <taxon>Rosales</taxon>
        <taxon>Rosaceae</taxon>
        <taxon>Amygdaloideae</taxon>
        <taxon>Amygdaleae</taxon>
        <taxon>Prunus</taxon>
    </lineage>
</organism>
<dbReference type="GO" id="GO:0098552">
    <property type="term" value="C:side of membrane"/>
    <property type="evidence" value="ECO:0007669"/>
    <property type="project" value="UniProtKB-KW"/>
</dbReference>
<dbReference type="Pfam" id="PF02298">
    <property type="entry name" value="Cu_bind_like"/>
    <property type="match status" value="1"/>
</dbReference>
<accession>A0A4Y1RD57</accession>
<evidence type="ECO:0000256" key="7">
    <source>
        <dbReference type="ARBA" id="ARBA00023180"/>
    </source>
</evidence>
<evidence type="ECO:0000256" key="3">
    <source>
        <dbReference type="ARBA" id="ARBA00022622"/>
    </source>
</evidence>
<keyword evidence="3" id="KW-0336">GPI-anchor</keyword>
<name>A0A4Y1RD57_PRUDU</name>
<evidence type="ECO:0000259" key="12">
    <source>
        <dbReference type="PROSITE" id="PS51485"/>
    </source>
</evidence>
<evidence type="ECO:0000256" key="2">
    <source>
        <dbReference type="ARBA" id="ARBA00022475"/>
    </source>
</evidence>
<dbReference type="InterPro" id="IPR041846">
    <property type="entry name" value="ENL_dom"/>
</dbReference>